<feature type="domain" description="Fumarate reductase/succinate dehydrogenase flavoprotein-like C-terminal" evidence="4">
    <location>
        <begin position="509"/>
        <end position="620"/>
    </location>
</feature>
<name>A0A2K2UDV9_9ACTN</name>
<dbReference type="OrthoDB" id="9805351at2"/>
<dbReference type="EMBL" id="PPEK01000001">
    <property type="protein sequence ID" value="PNV68511.1"/>
    <property type="molecule type" value="Genomic_DNA"/>
</dbReference>
<keyword evidence="6" id="KW-1185">Reference proteome</keyword>
<accession>A0A2K2UDV9</accession>
<dbReference type="Proteomes" id="UP000236197">
    <property type="component" value="Unassembled WGS sequence"/>
</dbReference>
<dbReference type="InterPro" id="IPR037099">
    <property type="entry name" value="Fum_R/Succ_DH_flav-like_C_sf"/>
</dbReference>
<dbReference type="InterPro" id="IPR003953">
    <property type="entry name" value="FAD-dep_OxRdtase_2_FAD-bd"/>
</dbReference>
<dbReference type="InterPro" id="IPR006311">
    <property type="entry name" value="TAT_signal"/>
</dbReference>
<dbReference type="InterPro" id="IPR015939">
    <property type="entry name" value="Fum_Rdtase/Succ_DH_flav-like_C"/>
</dbReference>
<dbReference type="RefSeq" id="WP_103263837.1">
    <property type="nucleotide sequence ID" value="NZ_CABMLE010000001.1"/>
</dbReference>
<reference evidence="6" key="1">
    <citation type="submission" date="2018-01" db="EMBL/GenBank/DDBJ databases">
        <title>Rubneribacter badeniensis gen. nov., sp. nov., and Colonibacter rubneri, gen. nov., sp. nov., WGS of new members of the Eggerthellaceae.</title>
        <authorList>
            <person name="Danylec N."/>
            <person name="Stoll D.A."/>
            <person name="Doetsch A."/>
            <person name="Kulling S.E."/>
            <person name="Huch M."/>
        </authorList>
    </citation>
    <scope>NUCLEOTIDE SEQUENCE [LARGE SCALE GENOMIC DNA]</scope>
    <source>
        <strain evidence="6">ResAG-96</strain>
    </source>
</reference>
<dbReference type="Pfam" id="PF02910">
    <property type="entry name" value="Succ_DH_flav_C"/>
    <property type="match status" value="1"/>
</dbReference>
<dbReference type="Pfam" id="PF00890">
    <property type="entry name" value="FAD_binding_2"/>
    <property type="match status" value="1"/>
</dbReference>
<dbReference type="InterPro" id="IPR030664">
    <property type="entry name" value="SdhA/FrdA/AprA"/>
</dbReference>
<dbReference type="GO" id="GO:0016491">
    <property type="term" value="F:oxidoreductase activity"/>
    <property type="evidence" value="ECO:0007669"/>
    <property type="project" value="UniProtKB-KW"/>
</dbReference>
<protein>
    <submittedName>
        <fullName evidence="5">Succinate dehydrogenase/fumarate reductase flavoprotein subunit</fullName>
    </submittedName>
</protein>
<evidence type="ECO:0000313" key="5">
    <source>
        <dbReference type="EMBL" id="PNV68511.1"/>
    </source>
</evidence>
<dbReference type="SUPFAM" id="SSF51905">
    <property type="entry name" value="FAD/NAD(P)-binding domain"/>
    <property type="match status" value="1"/>
</dbReference>
<organism evidence="5 6">
    <name type="scientific">Enteroscipio rubneri</name>
    <dbReference type="NCBI Taxonomy" id="2070686"/>
    <lineage>
        <taxon>Bacteria</taxon>
        <taxon>Bacillati</taxon>
        <taxon>Actinomycetota</taxon>
        <taxon>Coriobacteriia</taxon>
        <taxon>Eggerthellales</taxon>
        <taxon>Eggerthellaceae</taxon>
        <taxon>Enteroscipio</taxon>
    </lineage>
</organism>
<dbReference type="Gene3D" id="1.20.58.100">
    <property type="entry name" value="Fumarate reductase/succinate dehydrogenase flavoprotein-like, C-terminal domain"/>
    <property type="match status" value="1"/>
</dbReference>
<evidence type="ECO:0000313" key="6">
    <source>
        <dbReference type="Proteomes" id="UP000236197"/>
    </source>
</evidence>
<dbReference type="PIRSF" id="PIRSF000171">
    <property type="entry name" value="SDHA_APRA_LASPO"/>
    <property type="match status" value="1"/>
</dbReference>
<evidence type="ECO:0000256" key="2">
    <source>
        <dbReference type="ARBA" id="ARBA00023002"/>
    </source>
</evidence>
<gene>
    <name evidence="5" type="ORF">C2L71_00535</name>
</gene>
<evidence type="ECO:0000256" key="1">
    <source>
        <dbReference type="ARBA" id="ARBA00022630"/>
    </source>
</evidence>
<evidence type="ECO:0000259" key="4">
    <source>
        <dbReference type="Pfam" id="PF02910"/>
    </source>
</evidence>
<dbReference type="PANTHER" id="PTHR11632:SF51">
    <property type="entry name" value="SUCCINATE DEHYDROGENASE [UBIQUINONE] FLAVOPROTEIN SUBUNIT, MITOCHONDRIAL"/>
    <property type="match status" value="1"/>
</dbReference>
<comment type="caution">
    <text evidence="5">The sequence shown here is derived from an EMBL/GenBank/DDBJ whole genome shotgun (WGS) entry which is preliminary data.</text>
</comment>
<keyword evidence="2" id="KW-0560">Oxidoreductase</keyword>
<dbReference type="PROSITE" id="PS51318">
    <property type="entry name" value="TAT"/>
    <property type="match status" value="1"/>
</dbReference>
<keyword evidence="1" id="KW-0285">Flavoprotein</keyword>
<evidence type="ECO:0000259" key="3">
    <source>
        <dbReference type="Pfam" id="PF00890"/>
    </source>
</evidence>
<proteinExistence type="predicted"/>
<dbReference type="InterPro" id="IPR036188">
    <property type="entry name" value="FAD/NAD-bd_sf"/>
</dbReference>
<dbReference type="PANTHER" id="PTHR11632">
    <property type="entry name" value="SUCCINATE DEHYDROGENASE 2 FLAVOPROTEIN SUBUNIT"/>
    <property type="match status" value="1"/>
</dbReference>
<dbReference type="Gene3D" id="3.50.50.60">
    <property type="entry name" value="FAD/NAD(P)-binding domain"/>
    <property type="match status" value="1"/>
</dbReference>
<dbReference type="AlphaFoldDB" id="A0A2K2UDV9"/>
<dbReference type="SUPFAM" id="SSF46977">
    <property type="entry name" value="Succinate dehydrogenase/fumarate reductase flavoprotein C-terminal domain"/>
    <property type="match status" value="1"/>
</dbReference>
<sequence length="624" mass="67314">MDSERSTTRTEGTGISRRAFLGGSAVAFGTIMLSGALGTATGCSTGGGAAGGSGSSGAENASATAAFELYDTEILIIGGGLAGSHAALQAHKQGKDVAVVEKGPFHFGGACGYNWCNWVNFIQTDTPWDQSEDFVLNELTNKKIAKATHEAFTVEERNLLLRYAQEGNNLFVRDEDGTFAPGLDMPGYPLFGTFNGFPRYFTDSVERTGARIFDHTMITDVIIEDGACIGAVGLHIPTGVVRVFRAKATISCTGASSWIYGWNTVAPTSINSPDNTGDVDAAAYRRGAALQDSEFFQFDLISMYPMGLAATFVGGIGADNLCCEYICDANDTYFFRGMDYSTLDRITFTRTIAKAIHDGGGSPNGGVYVDFSNPEAFAAMGEVYRRNVELWREVFGIDVASTKLECALEAYEHGGNPRVDENLMVEGMPGLFCSRGGGVYGAQGGSSVNVAYRDGSYAMMKAIEYAEGEGAKRPASFAFDAIEEEINRLHELRLRQGGGKRPQEVTRMIQKAAYQACQPTRETEAMQQAVDELARIRSEELPNMTLGDATLTYNTDWKAAIEACNLLDIAEASSRAALMREESRGHSYRPEYPEENPGAWTCNIVARNVDGAMQLETVPVVELD</sequence>
<feature type="domain" description="FAD-dependent oxidoreductase 2 FAD-binding" evidence="3">
    <location>
        <begin position="74"/>
        <end position="373"/>
    </location>
</feature>